<evidence type="ECO:0000256" key="1">
    <source>
        <dbReference type="SAM" id="MobiDB-lite"/>
    </source>
</evidence>
<evidence type="ECO:0000313" key="2">
    <source>
        <dbReference type="EMBL" id="PKA61075.1"/>
    </source>
</evidence>
<organism evidence="2 3">
    <name type="scientific">Apostasia shenzhenica</name>
    <dbReference type="NCBI Taxonomy" id="1088818"/>
    <lineage>
        <taxon>Eukaryota</taxon>
        <taxon>Viridiplantae</taxon>
        <taxon>Streptophyta</taxon>
        <taxon>Embryophyta</taxon>
        <taxon>Tracheophyta</taxon>
        <taxon>Spermatophyta</taxon>
        <taxon>Magnoliopsida</taxon>
        <taxon>Liliopsida</taxon>
        <taxon>Asparagales</taxon>
        <taxon>Orchidaceae</taxon>
        <taxon>Apostasioideae</taxon>
        <taxon>Apostasia</taxon>
    </lineage>
</organism>
<name>A0A2I0AZW8_9ASPA</name>
<evidence type="ECO:0000313" key="3">
    <source>
        <dbReference type="Proteomes" id="UP000236161"/>
    </source>
</evidence>
<protein>
    <submittedName>
        <fullName evidence="2">Uncharacterized protein</fullName>
    </submittedName>
</protein>
<accession>A0A2I0AZW8</accession>
<keyword evidence="3" id="KW-1185">Reference proteome</keyword>
<feature type="region of interest" description="Disordered" evidence="1">
    <location>
        <begin position="88"/>
        <end position="108"/>
    </location>
</feature>
<dbReference type="EMBL" id="KZ451932">
    <property type="protein sequence ID" value="PKA61075.1"/>
    <property type="molecule type" value="Genomic_DNA"/>
</dbReference>
<dbReference type="AlphaFoldDB" id="A0A2I0AZW8"/>
<dbReference type="Proteomes" id="UP000236161">
    <property type="component" value="Unassembled WGS sequence"/>
</dbReference>
<proteinExistence type="predicted"/>
<reference evidence="2 3" key="1">
    <citation type="journal article" date="2017" name="Nature">
        <title>The Apostasia genome and the evolution of orchids.</title>
        <authorList>
            <person name="Zhang G.Q."/>
            <person name="Liu K.W."/>
            <person name="Li Z."/>
            <person name="Lohaus R."/>
            <person name="Hsiao Y.Y."/>
            <person name="Niu S.C."/>
            <person name="Wang J.Y."/>
            <person name="Lin Y.C."/>
            <person name="Xu Q."/>
            <person name="Chen L.J."/>
            <person name="Yoshida K."/>
            <person name="Fujiwara S."/>
            <person name="Wang Z.W."/>
            <person name="Zhang Y.Q."/>
            <person name="Mitsuda N."/>
            <person name="Wang M."/>
            <person name="Liu G.H."/>
            <person name="Pecoraro L."/>
            <person name="Huang H.X."/>
            <person name="Xiao X.J."/>
            <person name="Lin M."/>
            <person name="Wu X.Y."/>
            <person name="Wu W.L."/>
            <person name="Chen Y.Y."/>
            <person name="Chang S.B."/>
            <person name="Sakamoto S."/>
            <person name="Ohme-Takagi M."/>
            <person name="Yagi M."/>
            <person name="Zeng S.J."/>
            <person name="Shen C.Y."/>
            <person name="Yeh C.M."/>
            <person name="Luo Y.B."/>
            <person name="Tsai W.C."/>
            <person name="Van de Peer Y."/>
            <person name="Liu Z.J."/>
        </authorList>
    </citation>
    <scope>NUCLEOTIDE SEQUENCE [LARGE SCALE GENOMIC DNA]</scope>
    <source>
        <strain evidence="3">cv. Shenzhen</strain>
        <tissue evidence="2">Stem</tissue>
    </source>
</reference>
<gene>
    <name evidence="2" type="ORF">AXF42_Ash005971</name>
</gene>
<sequence length="108" mass="12082">MFSGASSFHADWKVYYFLVGGDLSIPLKPGVCPSEFTRDARWTAGEGTLRNLERLKGQNWPLKDLLRHVKNDISLYAKALGHAIFKETTPPPDTALMKRARRGQPPAT</sequence>